<protein>
    <submittedName>
        <fullName evidence="1">Uncharacterized protein</fullName>
    </submittedName>
</protein>
<reference evidence="1" key="1">
    <citation type="submission" date="2021-01" db="EMBL/GenBank/DDBJ databases">
        <authorList>
            <person name="Corre E."/>
            <person name="Pelletier E."/>
            <person name="Niang G."/>
            <person name="Scheremetjew M."/>
            <person name="Finn R."/>
            <person name="Kale V."/>
            <person name="Holt S."/>
            <person name="Cochrane G."/>
            <person name="Meng A."/>
            <person name="Brown T."/>
            <person name="Cohen L."/>
        </authorList>
    </citation>
    <scope>NUCLEOTIDE SEQUENCE</scope>
    <source>
        <strain evidence="1">SoJaBio B1-5/56/2</strain>
    </source>
</reference>
<evidence type="ECO:0000313" key="1">
    <source>
        <dbReference type="EMBL" id="CAE2303046.1"/>
    </source>
</evidence>
<sequence>MDLVIMNRELSSSPCEIFVIPQIQSSKPKPLPTKKWNLLANQKENIDPKHEPLLWMAANETDHIPLVLTGKKSSPSFSSSRRSTVAPLKTPILKKGRRARQKRLARLF</sequence>
<dbReference type="AlphaFoldDB" id="A0A7S4NQA6"/>
<proteinExistence type="predicted"/>
<name>A0A7S4NQA6_9EUKA</name>
<gene>
    <name evidence="1" type="ORF">NAES01612_LOCUS10213</name>
</gene>
<organism evidence="1">
    <name type="scientific">Paramoeba aestuarina</name>
    <dbReference type="NCBI Taxonomy" id="180227"/>
    <lineage>
        <taxon>Eukaryota</taxon>
        <taxon>Amoebozoa</taxon>
        <taxon>Discosea</taxon>
        <taxon>Flabellinia</taxon>
        <taxon>Dactylopodida</taxon>
        <taxon>Paramoebidae</taxon>
        <taxon>Paramoeba</taxon>
    </lineage>
</organism>
<accession>A0A7S4NQA6</accession>
<dbReference type="EMBL" id="HBKR01015448">
    <property type="protein sequence ID" value="CAE2303046.1"/>
    <property type="molecule type" value="Transcribed_RNA"/>
</dbReference>